<dbReference type="AlphaFoldDB" id="A0A1V9V988"/>
<organism evidence="7 8">
    <name type="scientific">Aliarcobacter cryaerophilus</name>
    <dbReference type="NCBI Taxonomy" id="28198"/>
    <lineage>
        <taxon>Bacteria</taxon>
        <taxon>Pseudomonadati</taxon>
        <taxon>Campylobacterota</taxon>
        <taxon>Epsilonproteobacteria</taxon>
        <taxon>Campylobacterales</taxon>
        <taxon>Arcobacteraceae</taxon>
        <taxon>Aliarcobacter</taxon>
    </lineage>
</organism>
<dbReference type="InterPro" id="IPR002501">
    <property type="entry name" value="PsdUridine_synth_N"/>
</dbReference>
<dbReference type="InterPro" id="IPR020103">
    <property type="entry name" value="PsdUridine_synth_cat_dom_sf"/>
</dbReference>
<dbReference type="Proteomes" id="UP000192599">
    <property type="component" value="Unassembled WGS sequence"/>
</dbReference>
<accession>A0A1V9V988</accession>
<feature type="active site" description="Nucleophile" evidence="5">
    <location>
        <position position="48"/>
    </location>
</feature>
<comment type="function">
    <text evidence="5">Responsible for synthesis of pseudouridine from uracil-55 in the psi GC loop of transfer RNAs.</text>
</comment>
<evidence type="ECO:0000256" key="5">
    <source>
        <dbReference type="HAMAP-Rule" id="MF_01080"/>
    </source>
</evidence>
<evidence type="ECO:0000256" key="2">
    <source>
        <dbReference type="ARBA" id="ARBA00005642"/>
    </source>
</evidence>
<dbReference type="SUPFAM" id="SSF55120">
    <property type="entry name" value="Pseudouridine synthase"/>
    <property type="match status" value="1"/>
</dbReference>
<dbReference type="Pfam" id="PF01509">
    <property type="entry name" value="TruB_N"/>
    <property type="match status" value="1"/>
</dbReference>
<keyword evidence="3 5" id="KW-0819">tRNA processing</keyword>
<dbReference type="InterPro" id="IPR014780">
    <property type="entry name" value="tRNA_psdUridine_synth_TruB"/>
</dbReference>
<evidence type="ECO:0000256" key="1">
    <source>
        <dbReference type="ARBA" id="ARBA00000385"/>
    </source>
</evidence>
<dbReference type="PANTHER" id="PTHR13767:SF2">
    <property type="entry name" value="PSEUDOURIDYLATE SYNTHASE TRUB1"/>
    <property type="match status" value="1"/>
</dbReference>
<sequence>MQVRFYEKGTINKLLVVKKPMFVSSNSYLNRIKRKYKNKKAGFSGTLDPFAKGCLIVAFGQYAKLFKYLSKTPKTYKAVIWLGVESDSFDIENIINIDLVEKVLLKDVQNELEKLKGDIEYIPPKFSAKRIDGKRAYDLARNGEEVNLAKTTMTIYDNKFISYNHPFITFEVTVSEGTYIRSYSQILLEKLNRVGTLSYLERLNEGKFYFENEKELNPLDFVDLPINEYYGTEEWLDKGKKISTEYLKIKEDGKYLIITENIFSIVEIIDNEVKYLLNKVPKYEPTYE</sequence>
<name>A0A1V9V988_9BACT</name>
<dbReference type="GO" id="GO:1990481">
    <property type="term" value="P:mRNA pseudouridine synthesis"/>
    <property type="evidence" value="ECO:0007669"/>
    <property type="project" value="TreeGrafter"/>
</dbReference>
<evidence type="ECO:0000259" key="6">
    <source>
        <dbReference type="Pfam" id="PF01509"/>
    </source>
</evidence>
<keyword evidence="4 5" id="KW-0413">Isomerase</keyword>
<gene>
    <name evidence="5" type="primary">truB</name>
    <name evidence="7" type="ORF">AS859_10645</name>
</gene>
<evidence type="ECO:0000256" key="3">
    <source>
        <dbReference type="ARBA" id="ARBA00022694"/>
    </source>
</evidence>
<dbReference type="GO" id="GO:0003723">
    <property type="term" value="F:RNA binding"/>
    <property type="evidence" value="ECO:0007669"/>
    <property type="project" value="InterPro"/>
</dbReference>
<comment type="similarity">
    <text evidence="2 5">Belongs to the pseudouridine synthase TruB family. Type 1 subfamily.</text>
</comment>
<evidence type="ECO:0000313" key="8">
    <source>
        <dbReference type="Proteomes" id="UP000192599"/>
    </source>
</evidence>
<dbReference type="PANTHER" id="PTHR13767">
    <property type="entry name" value="TRNA-PSEUDOURIDINE SYNTHASE"/>
    <property type="match status" value="1"/>
</dbReference>
<comment type="caution">
    <text evidence="7">The sequence shown here is derived from an EMBL/GenBank/DDBJ whole genome shotgun (WGS) entry which is preliminary data.</text>
</comment>
<dbReference type="NCBIfam" id="TIGR00431">
    <property type="entry name" value="TruB"/>
    <property type="match status" value="1"/>
</dbReference>
<feature type="domain" description="Pseudouridine synthase II N-terminal" evidence="6">
    <location>
        <begin position="33"/>
        <end position="180"/>
    </location>
</feature>
<dbReference type="Gene3D" id="3.30.2350.10">
    <property type="entry name" value="Pseudouridine synthase"/>
    <property type="match status" value="1"/>
</dbReference>
<evidence type="ECO:0000313" key="7">
    <source>
        <dbReference type="EMBL" id="OQR40615.1"/>
    </source>
</evidence>
<dbReference type="HAMAP" id="MF_01080">
    <property type="entry name" value="TruB_bact"/>
    <property type="match status" value="1"/>
</dbReference>
<evidence type="ECO:0000256" key="4">
    <source>
        <dbReference type="ARBA" id="ARBA00023235"/>
    </source>
</evidence>
<comment type="catalytic activity">
    <reaction evidence="1 5">
        <text>uridine(55) in tRNA = pseudouridine(55) in tRNA</text>
        <dbReference type="Rhea" id="RHEA:42532"/>
        <dbReference type="Rhea" id="RHEA-COMP:10101"/>
        <dbReference type="Rhea" id="RHEA-COMP:10102"/>
        <dbReference type="ChEBI" id="CHEBI:65314"/>
        <dbReference type="ChEBI" id="CHEBI:65315"/>
        <dbReference type="EC" id="5.4.99.25"/>
    </reaction>
</comment>
<proteinExistence type="inferred from homology"/>
<dbReference type="EC" id="5.4.99.25" evidence="5"/>
<reference evidence="7 8" key="1">
    <citation type="submission" date="2017-04" db="EMBL/GenBank/DDBJ databases">
        <title>Accumulation and expression of multiple antibiotic resistance genes in Arcobacter cryaerophilus that thrives in sewage.</title>
        <authorList>
            <person name="Millar J.A."/>
            <person name="Raghavan R."/>
        </authorList>
    </citation>
    <scope>NUCLEOTIDE SEQUENCE [LARGE SCALE GENOMIC DNA]</scope>
    <source>
        <strain evidence="7 8">AZT-1</strain>
    </source>
</reference>
<protein>
    <recommendedName>
        <fullName evidence="5">tRNA pseudouridine synthase B</fullName>
        <ecNumber evidence="5">5.4.99.25</ecNumber>
    </recommendedName>
    <alternativeName>
        <fullName evidence="5">tRNA pseudouridine(55) synthase</fullName>
        <shortName evidence="5">Psi55 synthase</shortName>
    </alternativeName>
    <alternativeName>
        <fullName evidence="5">tRNA pseudouridylate synthase</fullName>
    </alternativeName>
    <alternativeName>
        <fullName evidence="5">tRNA-uridine isomerase</fullName>
    </alternativeName>
</protein>
<dbReference type="EMBL" id="LNTC01000309">
    <property type="protein sequence ID" value="OQR40615.1"/>
    <property type="molecule type" value="Genomic_DNA"/>
</dbReference>
<dbReference type="GO" id="GO:0160148">
    <property type="term" value="F:tRNA pseudouridine(55) synthase activity"/>
    <property type="evidence" value="ECO:0007669"/>
    <property type="project" value="UniProtKB-EC"/>
</dbReference>
<dbReference type="GO" id="GO:0031119">
    <property type="term" value="P:tRNA pseudouridine synthesis"/>
    <property type="evidence" value="ECO:0007669"/>
    <property type="project" value="UniProtKB-UniRule"/>
</dbReference>